<feature type="region of interest" description="Disordered" evidence="9">
    <location>
        <begin position="489"/>
        <end position="521"/>
    </location>
</feature>
<evidence type="ECO:0000256" key="1">
    <source>
        <dbReference type="ARBA" id="ARBA00012418"/>
    </source>
</evidence>
<protein>
    <recommendedName>
        <fullName evidence="1">DNA-directed RNA polymerase</fullName>
        <ecNumber evidence="1">2.7.7.6</ecNumber>
    </recommendedName>
</protein>
<evidence type="ECO:0000256" key="2">
    <source>
        <dbReference type="ARBA" id="ARBA00022478"/>
    </source>
</evidence>
<dbReference type="GO" id="GO:0003899">
    <property type="term" value="F:DNA-directed RNA polymerase activity"/>
    <property type="evidence" value="ECO:0007669"/>
    <property type="project" value="UniProtKB-EC"/>
</dbReference>
<keyword evidence="6" id="KW-0479">Metal-binding</keyword>
<evidence type="ECO:0000256" key="5">
    <source>
        <dbReference type="ARBA" id="ARBA00022695"/>
    </source>
</evidence>
<evidence type="ECO:0000256" key="7">
    <source>
        <dbReference type="ARBA" id="ARBA00022833"/>
    </source>
</evidence>
<dbReference type="InterPro" id="IPR012756">
    <property type="entry name" value="DNA-dir_RpoC2_beta_pp"/>
</dbReference>
<evidence type="ECO:0000259" key="11">
    <source>
        <dbReference type="Pfam" id="PF05000"/>
    </source>
</evidence>
<dbReference type="InterPro" id="IPR045867">
    <property type="entry name" value="DNA-dir_RpoC_beta_prime"/>
</dbReference>
<dbReference type="CDD" id="cd02655">
    <property type="entry name" value="RNAP_beta'_C"/>
    <property type="match status" value="1"/>
</dbReference>
<dbReference type="Pfam" id="PF05000">
    <property type="entry name" value="RNA_pol_Rpb1_4"/>
    <property type="match status" value="1"/>
</dbReference>
<keyword evidence="12" id="KW-0150">Chloroplast</keyword>
<accession>A0A3S5FWT4</accession>
<dbReference type="EC" id="2.7.7.6" evidence="1"/>
<geneLocation type="chloroplast" evidence="12"/>
<dbReference type="Gene3D" id="1.10.274.100">
    <property type="entry name" value="RNA polymerase Rpb1, domain 3"/>
    <property type="match status" value="1"/>
</dbReference>
<keyword evidence="4" id="KW-0808">Transferase</keyword>
<dbReference type="Gene3D" id="1.10.150.390">
    <property type="match status" value="1"/>
</dbReference>
<dbReference type="InterPro" id="IPR007083">
    <property type="entry name" value="RNA_pol_Rpb1_4"/>
</dbReference>
<dbReference type="InterPro" id="IPR007081">
    <property type="entry name" value="RNA_pol_Rpb1_5"/>
</dbReference>
<dbReference type="SUPFAM" id="SSF64484">
    <property type="entry name" value="beta and beta-prime subunits of DNA dependent RNA-polymerase"/>
    <property type="match status" value="1"/>
</dbReference>
<dbReference type="InterPro" id="IPR038120">
    <property type="entry name" value="Rpb1_funnel_sf"/>
</dbReference>
<evidence type="ECO:0000256" key="9">
    <source>
        <dbReference type="SAM" id="MobiDB-lite"/>
    </source>
</evidence>
<dbReference type="InterPro" id="IPR042102">
    <property type="entry name" value="RNA_pol_Rpb1_3_sf"/>
</dbReference>
<evidence type="ECO:0000256" key="6">
    <source>
        <dbReference type="ARBA" id="ARBA00022723"/>
    </source>
</evidence>
<gene>
    <name evidence="12" type="primary">rpoC2</name>
</gene>
<evidence type="ECO:0000259" key="10">
    <source>
        <dbReference type="Pfam" id="PF04998"/>
    </source>
</evidence>
<dbReference type="GO" id="GO:0006351">
    <property type="term" value="P:DNA-templated transcription"/>
    <property type="evidence" value="ECO:0007669"/>
    <property type="project" value="InterPro"/>
</dbReference>
<dbReference type="GO" id="GO:0046872">
    <property type="term" value="F:metal ion binding"/>
    <property type="evidence" value="ECO:0007669"/>
    <property type="project" value="UniProtKB-KW"/>
</dbReference>
<dbReference type="Gene3D" id="1.10.132.30">
    <property type="match status" value="1"/>
</dbReference>
<dbReference type="Gene3D" id="1.10.1790.20">
    <property type="match status" value="1"/>
</dbReference>
<name>A0A3S5FWT4_9CHLO</name>
<feature type="domain" description="RNA polymerase Rpb1" evidence="10">
    <location>
        <begin position="1302"/>
        <end position="1349"/>
    </location>
</feature>
<proteinExistence type="predicted"/>
<evidence type="ECO:0000256" key="4">
    <source>
        <dbReference type="ARBA" id="ARBA00022679"/>
    </source>
</evidence>
<reference evidence="12" key="1">
    <citation type="submission" date="2016-08" db="EMBL/GenBank/DDBJ databases">
        <authorList>
            <person name="Wang Bo."/>
            <person name="Zheng Fengrong."/>
            <person name="Wang Xin."/>
            <person name="Du Fei."/>
        </authorList>
    </citation>
    <scope>NUCLEOTIDE SEQUENCE</scope>
</reference>
<dbReference type="Pfam" id="PF04998">
    <property type="entry name" value="RNA_pol_Rpb1_5"/>
    <property type="match status" value="2"/>
</dbReference>
<dbReference type="PANTHER" id="PTHR19376:SF68">
    <property type="entry name" value="DNA-DIRECTED RNA POLYMERASE SUBUNIT BETA"/>
    <property type="match status" value="1"/>
</dbReference>
<evidence type="ECO:0000313" key="12">
    <source>
        <dbReference type="EMBL" id="ARR28459.1"/>
    </source>
</evidence>
<evidence type="ECO:0000256" key="3">
    <source>
        <dbReference type="ARBA" id="ARBA00022640"/>
    </source>
</evidence>
<feature type="domain" description="RNA polymerase Rpb1" evidence="10">
    <location>
        <begin position="164"/>
        <end position="338"/>
    </location>
</feature>
<sequence>MKIFFNHCFDKRRFQQFIHWFFKTRKGQSPHFQTIVFLEKLKNLGFYSAMKAGFSISLEDLKIPFSKSSLLLTAEKNIFDNFLTPIERSQAILEIWNRTSDKLKKQVLQSFQISDFFNPVYMMAFSGARGNISQIRQLVAMRGLMADPQGQIIDFPIRSNFREGLTLTEYLICCSGARKGIVDTALRTASSGYLTRRLVDVAHHVVISQIDCGTNQSLLVEDLYDQKKKILSLNQRLIGRVLAKNITDNKGQIIGYQNQEISKILSEKLCRFHQKIFIRSPLTCKSPQFVCQFCYGWNLAEGQLVSIGEAVGILAAQSIGEPGTQLTMRTFHTGGVFTGILIDQTYSPFSGFAYYPFPCSGLLIRTQQGQIAFLSKNILVLKIHQKKNATLLPNQDLERQNCQFHFQASTLLYAPQGQFVEKNQLLAEGTSQDYRFIENEQHILCSSSGELFFENLVFVEKKFNLIENKILQNLGEFWILSGQLFFHSDKSPKGSRSAKPPTPARRARYASPSSAEGAESRHQKRFHKLDLINKQVPFFQIQIQSGSNFVEKKYQIIFQTKIQNFSMDFLFFKKIAYFHYQVPFFKIQTWMAGLILKSKYKYNPSKKYFQKLSIQNLPNPFLKKVLISREKKHFYFKFENTFSFFQENFCVLNFNPQGFYLFNFYNLVPKKTSNFLKKVINIVGPRPYLTLFQKKLFLSKRFFTTNQYSFYFFEKRRISFILFHWQKAFFINKYHFLISFFKNLSRKTLKVINQKVYLYKNPLGYFCFFRIPILTSGFRDEMYYSFLNFQGPLLFNFEKFFVQGIRNTFLFVKSLKKTKCKKTLPYISFFSPARTQRVELSDTSASGASPSPPPSAKVLGVGRQPGLGDELSFFLGSVVQTKNSKKFDSYFLDNFRTSLKIPLLKIQKRTIDFYFDSFFSILRDFGFHRNFQTRFSFNIPKKPIFYNFDIFFSLGIINNSVCISQLNRHPRSQLIEILPLLDNQKKLYCYLNSVWPIKTKSLENKKWCLIGSIYGNRELTITKINILKKFPGQKIMQRNFFKKSAEVGQLRAFGARPSPGGAPRKRDLSGGGLGTTWQAHIGEDTPHPIATSAWARVSGASPTPSASRADKWGGSGGNVLRPPSFFCILHPSWCTSSWASQIFIRFFLPIQVGEIVDLISFEKEHILLNNFQHLFSFRKNMLRLPRKMKPLGSLYQSDLFNNKIFGQLIAQTQKSFLFRHADVYLLNNQSILHGFHGEIISKDQHICTVFFNQSKTGDIVQGIPKIEQIFEARKKSKYSFHEIALSAKNFFDFEKRIFFYLRNLQKSVLNNIQRIYCSQGIHISDKHIEIIVRQITSNVLILDPGQTGLLPGEVVEFQWISRVNSFLISNQILYEPLLMGMTKTCLETSSFISAASFQETTRILGQAALQNQIDFIRGLKQNVILGNIIPGGTGY</sequence>
<keyword evidence="2" id="KW-0240">DNA-directed RNA polymerase</keyword>
<dbReference type="EMBL" id="KX809677">
    <property type="protein sequence ID" value="ARR28459.1"/>
    <property type="molecule type" value="Genomic_DNA"/>
</dbReference>
<keyword evidence="3 12" id="KW-0934">Plastid</keyword>
<keyword evidence="7" id="KW-0862">Zinc</keyword>
<feature type="domain" description="RNA polymerase Rpb1" evidence="11">
    <location>
        <begin position="84"/>
        <end position="161"/>
    </location>
</feature>
<dbReference type="GO" id="GO:0003677">
    <property type="term" value="F:DNA binding"/>
    <property type="evidence" value="ECO:0007669"/>
    <property type="project" value="InterPro"/>
</dbReference>
<evidence type="ECO:0000256" key="8">
    <source>
        <dbReference type="ARBA" id="ARBA00023163"/>
    </source>
</evidence>
<keyword evidence="8" id="KW-0804">Transcription</keyword>
<dbReference type="GO" id="GO:0000428">
    <property type="term" value="C:DNA-directed RNA polymerase complex"/>
    <property type="evidence" value="ECO:0007669"/>
    <property type="project" value="UniProtKB-KW"/>
</dbReference>
<organism evidence="12">
    <name type="scientific">Caulerpa okamurae</name>
    <dbReference type="NCBI Taxonomy" id="118247"/>
    <lineage>
        <taxon>Eukaryota</taxon>
        <taxon>Viridiplantae</taxon>
        <taxon>Chlorophyta</taxon>
        <taxon>core chlorophytes</taxon>
        <taxon>Ulvophyceae</taxon>
        <taxon>TCBD clade</taxon>
        <taxon>Bryopsidales</taxon>
        <taxon>Halimedineae</taxon>
        <taxon>Caulerpaceae</taxon>
        <taxon>Caulerpa</taxon>
    </lineage>
</organism>
<keyword evidence="5" id="KW-0548">Nucleotidyltransferase</keyword>
<dbReference type="NCBIfam" id="TIGR02388">
    <property type="entry name" value="rpoC2_cyan"/>
    <property type="match status" value="1"/>
</dbReference>
<dbReference type="PANTHER" id="PTHR19376">
    <property type="entry name" value="DNA-DIRECTED RNA POLYMERASE"/>
    <property type="match status" value="1"/>
</dbReference>